<dbReference type="PANTHER" id="PTHR42973:SF4">
    <property type="entry name" value="FAD BINDING DOMAIN PROTEIN"/>
    <property type="match status" value="1"/>
</dbReference>
<reference evidence="6 7" key="1">
    <citation type="submission" date="2019-07" db="EMBL/GenBank/DDBJ databases">
        <title>Finished genome of Venturia effusa.</title>
        <authorList>
            <person name="Young C.A."/>
            <person name="Cox M.P."/>
            <person name="Ganley A.R.D."/>
            <person name="David W.J."/>
        </authorList>
    </citation>
    <scope>NUCLEOTIDE SEQUENCE [LARGE SCALE GENOMIC DNA]</scope>
    <source>
        <strain evidence="7">albino</strain>
    </source>
</reference>
<dbReference type="InterPro" id="IPR006094">
    <property type="entry name" value="Oxid_FAD_bind_N"/>
</dbReference>
<keyword evidence="3" id="KW-0274">FAD</keyword>
<dbReference type="InterPro" id="IPR050416">
    <property type="entry name" value="FAD-linked_Oxidoreductase"/>
</dbReference>
<comment type="similarity">
    <text evidence="1">Belongs to the oxygen-dependent FAD-linked oxidoreductase family.</text>
</comment>
<evidence type="ECO:0000256" key="1">
    <source>
        <dbReference type="ARBA" id="ARBA00005466"/>
    </source>
</evidence>
<dbReference type="Gene3D" id="3.30.465.10">
    <property type="match status" value="1"/>
</dbReference>
<dbReference type="Proteomes" id="UP000316270">
    <property type="component" value="Chromosome 2"/>
</dbReference>
<dbReference type="GO" id="GO:0071949">
    <property type="term" value="F:FAD binding"/>
    <property type="evidence" value="ECO:0007669"/>
    <property type="project" value="InterPro"/>
</dbReference>
<dbReference type="Pfam" id="PF01565">
    <property type="entry name" value="FAD_binding_4"/>
    <property type="match status" value="1"/>
</dbReference>
<organism evidence="6 7">
    <name type="scientific">Venturia effusa</name>
    <dbReference type="NCBI Taxonomy" id="50376"/>
    <lineage>
        <taxon>Eukaryota</taxon>
        <taxon>Fungi</taxon>
        <taxon>Dikarya</taxon>
        <taxon>Ascomycota</taxon>
        <taxon>Pezizomycotina</taxon>
        <taxon>Dothideomycetes</taxon>
        <taxon>Pleosporomycetidae</taxon>
        <taxon>Venturiales</taxon>
        <taxon>Venturiaceae</taxon>
        <taxon>Venturia</taxon>
    </lineage>
</organism>
<dbReference type="PANTHER" id="PTHR42973">
    <property type="entry name" value="BINDING OXIDOREDUCTASE, PUTATIVE (AFU_ORTHOLOGUE AFUA_1G17690)-RELATED"/>
    <property type="match status" value="1"/>
</dbReference>
<gene>
    <name evidence="6" type="ORF">FKW77_007619</name>
</gene>
<dbReference type="GO" id="GO:0016491">
    <property type="term" value="F:oxidoreductase activity"/>
    <property type="evidence" value="ECO:0007669"/>
    <property type="project" value="UniProtKB-KW"/>
</dbReference>
<dbReference type="PROSITE" id="PS51387">
    <property type="entry name" value="FAD_PCMH"/>
    <property type="match status" value="1"/>
</dbReference>
<dbReference type="InterPro" id="IPR016169">
    <property type="entry name" value="FAD-bd_PCMH_sub2"/>
</dbReference>
<feature type="domain" description="FAD-binding PCMH-type" evidence="5">
    <location>
        <begin position="1"/>
        <end position="142"/>
    </location>
</feature>
<evidence type="ECO:0000256" key="3">
    <source>
        <dbReference type="ARBA" id="ARBA00022827"/>
    </source>
</evidence>
<sequence>MDVILRFAVKSGGHARFAGASNANGGVTIDLVRFDEIKLAEDKNSVMIGAGNRWGRVYRKLEENNLTVIGGRGASVGVGGLILGGRHGLACDNVLSYEIVLPSAEVTTVSQTQHPDLFKALKGAGSGNFGIVTSFNMTIIPLPNPLGIWCSSRIYSWDKVPVLGRLRRHWVTKGVQDDFDTGGYQVFGFAGMYNMSMAVVQHYHTSHPTAETWPAVFAQYQEIERLPMEGLDAQVIMPMSEAIKQAAYTNPYATRNSFGTFTYQPTEELDEAIFAIFEEGVEKIKHVPGIVALMGFQPLFKQAISKMSLRGGNSLGLKESDEGLVISLQTWRWDREDDDALVFATIQDIVRKSEKKAKEMGLWHPYKYINYAEDWQGDVYEGYGEDNLRTLKALQRKYDPEGLFTKGGLCGGYFRLNDKVEKTSRDKDEL</sequence>
<keyword evidence="7" id="KW-1185">Reference proteome</keyword>
<accession>A0A517KZS7</accession>
<evidence type="ECO:0000256" key="4">
    <source>
        <dbReference type="ARBA" id="ARBA00023002"/>
    </source>
</evidence>
<evidence type="ECO:0000313" key="7">
    <source>
        <dbReference type="Proteomes" id="UP000316270"/>
    </source>
</evidence>
<dbReference type="AlphaFoldDB" id="A0A517KZS7"/>
<keyword evidence="2" id="KW-0285">Flavoprotein</keyword>
<dbReference type="SUPFAM" id="SSF56176">
    <property type="entry name" value="FAD-binding/transporter-associated domain-like"/>
    <property type="match status" value="1"/>
</dbReference>
<dbReference type="InterPro" id="IPR016166">
    <property type="entry name" value="FAD-bd_PCMH"/>
</dbReference>
<keyword evidence="4" id="KW-0560">Oxidoreductase</keyword>
<protein>
    <recommendedName>
        <fullName evidence="5">FAD-binding PCMH-type domain-containing protein</fullName>
    </recommendedName>
</protein>
<evidence type="ECO:0000313" key="6">
    <source>
        <dbReference type="EMBL" id="QDS68879.1"/>
    </source>
</evidence>
<proteinExistence type="inferred from homology"/>
<dbReference type="STRING" id="50376.A0A517KZS7"/>
<dbReference type="OrthoDB" id="2151789at2759"/>
<dbReference type="EMBL" id="CP042186">
    <property type="protein sequence ID" value="QDS68879.1"/>
    <property type="molecule type" value="Genomic_DNA"/>
</dbReference>
<evidence type="ECO:0000256" key="2">
    <source>
        <dbReference type="ARBA" id="ARBA00022630"/>
    </source>
</evidence>
<dbReference type="Gene3D" id="3.40.462.20">
    <property type="match status" value="1"/>
</dbReference>
<dbReference type="InterPro" id="IPR036318">
    <property type="entry name" value="FAD-bd_PCMH-like_sf"/>
</dbReference>
<evidence type="ECO:0000259" key="5">
    <source>
        <dbReference type="PROSITE" id="PS51387"/>
    </source>
</evidence>
<name>A0A517KZS7_9PEZI</name>